<organism evidence="20 21">
    <name type="scientific">Chytriomyces confervae</name>
    <dbReference type="NCBI Taxonomy" id="246404"/>
    <lineage>
        <taxon>Eukaryota</taxon>
        <taxon>Fungi</taxon>
        <taxon>Fungi incertae sedis</taxon>
        <taxon>Chytridiomycota</taxon>
        <taxon>Chytridiomycota incertae sedis</taxon>
        <taxon>Chytridiomycetes</taxon>
        <taxon>Chytridiales</taxon>
        <taxon>Chytriomycetaceae</taxon>
        <taxon>Chytriomyces</taxon>
    </lineage>
</organism>
<keyword evidence="8" id="KW-0967">Endosome</keyword>
<keyword evidence="9" id="KW-0378">Hydrolase</keyword>
<dbReference type="InterPro" id="IPR050805">
    <property type="entry name" value="ATG15_Lipase"/>
</dbReference>
<keyword evidence="15" id="KW-0472">Membrane</keyword>
<evidence type="ECO:0000256" key="19">
    <source>
        <dbReference type="SAM" id="SignalP"/>
    </source>
</evidence>
<dbReference type="EC" id="3.1.1.3" evidence="6"/>
<feature type="compositionally biased region" description="Polar residues" evidence="18">
    <location>
        <begin position="68"/>
        <end position="83"/>
    </location>
</feature>
<keyword evidence="10" id="KW-0442">Lipid degradation</keyword>
<evidence type="ECO:0000256" key="2">
    <source>
        <dbReference type="ARBA" id="ARBA00004270"/>
    </source>
</evidence>
<evidence type="ECO:0000313" key="21">
    <source>
        <dbReference type="Proteomes" id="UP000320333"/>
    </source>
</evidence>
<protein>
    <recommendedName>
        <fullName evidence="6">triacylglycerol lipase</fullName>
        <ecNumber evidence="6">3.1.1.3</ecNumber>
    </recommendedName>
    <alternativeName>
        <fullName evidence="17">Autophagy-related protein 15</fullName>
    </alternativeName>
</protein>
<comment type="caution">
    <text evidence="20">The sequence shown here is derived from an EMBL/GenBank/DDBJ whole genome shotgun (WGS) entry which is preliminary data.</text>
</comment>
<dbReference type="GO" id="GO:0004620">
    <property type="term" value="F:phospholipase activity"/>
    <property type="evidence" value="ECO:0007669"/>
    <property type="project" value="TreeGrafter"/>
</dbReference>
<evidence type="ECO:0000256" key="4">
    <source>
        <dbReference type="ARBA" id="ARBA00010701"/>
    </source>
</evidence>
<dbReference type="GO" id="GO:0006660">
    <property type="term" value="P:phosphatidylserine catabolic process"/>
    <property type="evidence" value="ECO:0007669"/>
    <property type="project" value="TreeGrafter"/>
</dbReference>
<comment type="subcellular location">
    <subcellularLocation>
        <location evidence="3">Endosome</location>
        <location evidence="3">Multivesicular body membrane</location>
        <topology evidence="3">Single-pass type II membrane protein</topology>
    </subcellularLocation>
    <subcellularLocation>
        <location evidence="2">Prevacuolar compartment membrane</location>
        <topology evidence="2">Single-pass type II membrane protein</topology>
    </subcellularLocation>
</comment>
<keyword evidence="19" id="KW-0732">Signal</keyword>
<dbReference type="Gene3D" id="3.40.50.1820">
    <property type="entry name" value="alpha/beta hydrolase"/>
    <property type="match status" value="1"/>
</dbReference>
<evidence type="ECO:0000256" key="6">
    <source>
        <dbReference type="ARBA" id="ARBA00013279"/>
    </source>
</evidence>
<proteinExistence type="inferred from homology"/>
<evidence type="ECO:0000256" key="15">
    <source>
        <dbReference type="ARBA" id="ARBA00023136"/>
    </source>
</evidence>
<dbReference type="GO" id="GO:0034727">
    <property type="term" value="P:piecemeal microautophagy of the nucleus"/>
    <property type="evidence" value="ECO:0007669"/>
    <property type="project" value="TreeGrafter"/>
</dbReference>
<name>A0A507EY20_9FUNG</name>
<evidence type="ECO:0000256" key="17">
    <source>
        <dbReference type="ARBA" id="ARBA00029828"/>
    </source>
</evidence>
<dbReference type="InterPro" id="IPR029058">
    <property type="entry name" value="AB_hydrolase_fold"/>
</dbReference>
<accession>A0A507EY20</accession>
<evidence type="ECO:0000256" key="18">
    <source>
        <dbReference type="SAM" id="MobiDB-lite"/>
    </source>
</evidence>
<evidence type="ECO:0000256" key="12">
    <source>
        <dbReference type="ARBA" id="ARBA00022989"/>
    </source>
</evidence>
<evidence type="ECO:0000256" key="3">
    <source>
        <dbReference type="ARBA" id="ARBA00004343"/>
    </source>
</evidence>
<dbReference type="OrthoDB" id="58570at2759"/>
<keyword evidence="7" id="KW-0812">Transmembrane</keyword>
<dbReference type="GO" id="GO:0005775">
    <property type="term" value="C:vacuolar lumen"/>
    <property type="evidence" value="ECO:0007669"/>
    <property type="project" value="TreeGrafter"/>
</dbReference>
<dbReference type="GO" id="GO:0004806">
    <property type="term" value="F:triacylglycerol lipase activity"/>
    <property type="evidence" value="ECO:0007669"/>
    <property type="project" value="UniProtKB-EC"/>
</dbReference>
<dbReference type="EMBL" id="QEAP01000369">
    <property type="protein sequence ID" value="TPX68126.1"/>
    <property type="molecule type" value="Genomic_DNA"/>
</dbReference>
<evidence type="ECO:0000256" key="16">
    <source>
        <dbReference type="ARBA" id="ARBA00023180"/>
    </source>
</evidence>
<dbReference type="STRING" id="246404.A0A507EY20"/>
<keyword evidence="16" id="KW-0325">Glycoprotein</keyword>
<keyword evidence="12" id="KW-1133">Transmembrane helix</keyword>
<reference evidence="20 21" key="1">
    <citation type="journal article" date="2019" name="Sci. Rep.">
        <title>Comparative genomics of chytrid fungi reveal insights into the obligate biotrophic and pathogenic lifestyle of Synchytrium endobioticum.</title>
        <authorList>
            <person name="van de Vossenberg B.T.L.H."/>
            <person name="Warris S."/>
            <person name="Nguyen H.D.T."/>
            <person name="van Gent-Pelzer M.P.E."/>
            <person name="Joly D.L."/>
            <person name="van de Geest H.C."/>
            <person name="Bonants P.J.M."/>
            <person name="Smith D.S."/>
            <person name="Levesque C.A."/>
            <person name="van der Lee T.A.J."/>
        </authorList>
    </citation>
    <scope>NUCLEOTIDE SEQUENCE [LARGE SCALE GENOMIC DNA]</scope>
    <source>
        <strain evidence="20 21">CBS 675.73</strain>
    </source>
</reference>
<dbReference type="GO" id="GO:0046461">
    <property type="term" value="P:neutral lipid catabolic process"/>
    <property type="evidence" value="ECO:0007669"/>
    <property type="project" value="TreeGrafter"/>
</dbReference>
<evidence type="ECO:0000256" key="14">
    <source>
        <dbReference type="ARBA" id="ARBA00023098"/>
    </source>
</evidence>
<evidence type="ECO:0000256" key="1">
    <source>
        <dbReference type="ARBA" id="ARBA00001024"/>
    </source>
</evidence>
<comment type="subunit">
    <text evidence="5">Binds to both phosphatidylinositol (PI) and phosphatidylinositol 3,5-bisphosphate (PIP2).</text>
</comment>
<evidence type="ECO:0000313" key="20">
    <source>
        <dbReference type="EMBL" id="TPX68126.1"/>
    </source>
</evidence>
<keyword evidence="11" id="KW-0735">Signal-anchor</keyword>
<dbReference type="Proteomes" id="UP000320333">
    <property type="component" value="Unassembled WGS sequence"/>
</dbReference>
<feature type="region of interest" description="Disordered" evidence="18">
    <location>
        <begin position="64"/>
        <end position="88"/>
    </location>
</feature>
<keyword evidence="13" id="KW-0072">Autophagy</keyword>
<keyword evidence="14" id="KW-0443">Lipid metabolism</keyword>
<dbReference type="GO" id="GO:0032585">
    <property type="term" value="C:multivesicular body membrane"/>
    <property type="evidence" value="ECO:0007669"/>
    <property type="project" value="UniProtKB-SubCell"/>
</dbReference>
<feature type="signal peptide" evidence="19">
    <location>
        <begin position="1"/>
        <end position="25"/>
    </location>
</feature>
<evidence type="ECO:0000256" key="11">
    <source>
        <dbReference type="ARBA" id="ARBA00022968"/>
    </source>
</evidence>
<evidence type="ECO:0000256" key="5">
    <source>
        <dbReference type="ARBA" id="ARBA00011137"/>
    </source>
</evidence>
<evidence type="ECO:0000256" key="10">
    <source>
        <dbReference type="ARBA" id="ARBA00022963"/>
    </source>
</evidence>
<evidence type="ECO:0000256" key="9">
    <source>
        <dbReference type="ARBA" id="ARBA00022801"/>
    </source>
</evidence>
<dbReference type="PANTHER" id="PTHR47175:SF2">
    <property type="entry name" value="LIPASE ATG15-RELATED"/>
    <property type="match status" value="1"/>
</dbReference>
<gene>
    <name evidence="20" type="ORF">CcCBS67573_g07303</name>
</gene>
<dbReference type="PANTHER" id="PTHR47175">
    <property type="entry name" value="LIPASE ATG15-RELATED"/>
    <property type="match status" value="1"/>
</dbReference>
<dbReference type="GO" id="GO:0034496">
    <property type="term" value="P:multivesicular body membrane disassembly"/>
    <property type="evidence" value="ECO:0007669"/>
    <property type="project" value="TreeGrafter"/>
</dbReference>
<dbReference type="Pfam" id="PF26363">
    <property type="entry name" value="Phospholipase-like"/>
    <property type="match status" value="1"/>
</dbReference>
<dbReference type="AlphaFoldDB" id="A0A507EY20"/>
<keyword evidence="21" id="KW-1185">Reference proteome</keyword>
<dbReference type="SUPFAM" id="SSF53474">
    <property type="entry name" value="alpha/beta-Hydrolases"/>
    <property type="match status" value="1"/>
</dbReference>
<evidence type="ECO:0000256" key="7">
    <source>
        <dbReference type="ARBA" id="ARBA00022692"/>
    </source>
</evidence>
<evidence type="ECO:0000256" key="13">
    <source>
        <dbReference type="ARBA" id="ARBA00023006"/>
    </source>
</evidence>
<comment type="catalytic activity">
    <reaction evidence="1">
        <text>a triacylglycerol + H2O = a diacylglycerol + a fatty acid + H(+)</text>
        <dbReference type="Rhea" id="RHEA:12044"/>
        <dbReference type="ChEBI" id="CHEBI:15377"/>
        <dbReference type="ChEBI" id="CHEBI:15378"/>
        <dbReference type="ChEBI" id="CHEBI:17855"/>
        <dbReference type="ChEBI" id="CHEBI:18035"/>
        <dbReference type="ChEBI" id="CHEBI:28868"/>
        <dbReference type="EC" id="3.1.1.3"/>
    </reaction>
</comment>
<sequence>MKRISATTVSILIATLSILAAASEAASSSLKLRLETVLRVVEDSAVEGNEAQFGLQMLQFDDKEAHRTPNSGGDSDSKPQSFPRNPRAWMPFSADLDVTATRAMVPVWSQHARKNLSAPSNSGLDDVFVLGHKDFILPDHTDKKTVLAMGLMAFNAYYDPEADKWLDVPGFEPKNGFGSTKSAIRGHIYRSVNSTQDIAVIVIKGTSLQTPFQGGATGANDKLNDNKMFSCCCGKAGWSWRAVDGCYCSNSAATQCQSQCVQDASDYPESYYRLATTIADAARHLYPYATFWVTGHSLGGSLASLVALTFDYPAFTFEAPGDLLFAKRIGLLPPSPPQFQKDAAIWSLNEDGERMERKFTMRTQSSDKSSFRTHDGGDNENWDEYLETLPIYQFGNNGDPIYLGTCTASIYSSCWLGGYAMETKCHLGKECVYDLDKDGQAPPSAMLNAQLDNADNSLLSTIQKAATPEFVSRLAKENINNHGIQFVLDSLLQKWSYVPSCKVNSLNENCVDCEKWSWLP</sequence>
<comment type="similarity">
    <text evidence="4">Belongs to the AB hydrolase superfamily. Lipase family.</text>
</comment>
<feature type="chain" id="PRO_5021212007" description="triacylglycerol lipase" evidence="19">
    <location>
        <begin position="26"/>
        <end position="520"/>
    </location>
</feature>
<evidence type="ECO:0000256" key="8">
    <source>
        <dbReference type="ARBA" id="ARBA00022753"/>
    </source>
</evidence>